<proteinExistence type="predicted"/>
<dbReference type="AlphaFoldDB" id="A0A9Q3PC20"/>
<dbReference type="Proteomes" id="UP000765509">
    <property type="component" value="Unassembled WGS sequence"/>
</dbReference>
<evidence type="ECO:0000313" key="2">
    <source>
        <dbReference type="Proteomes" id="UP000765509"/>
    </source>
</evidence>
<accession>A0A9Q3PC20</accession>
<keyword evidence="2" id="KW-1185">Reference proteome</keyword>
<evidence type="ECO:0000313" key="1">
    <source>
        <dbReference type="EMBL" id="MBW0556039.1"/>
    </source>
</evidence>
<sequence length="97" mass="10402">MYVSLSSSTSGDFSASSNPFCFLMRKALRNRRVPSRADMVPRVISDESPACRRFSPKFSSCESATKVAVDSRSPGRRTNSNSSSSGLACALVASSLK</sequence>
<reference evidence="1" key="1">
    <citation type="submission" date="2021-03" db="EMBL/GenBank/DDBJ databases">
        <title>Draft genome sequence of rust myrtle Austropuccinia psidii MF-1, a brazilian biotype.</title>
        <authorList>
            <person name="Quecine M.C."/>
            <person name="Pachon D.M.R."/>
            <person name="Bonatelli M.L."/>
            <person name="Correr F.H."/>
            <person name="Franceschini L.M."/>
            <person name="Leite T.F."/>
            <person name="Margarido G.R.A."/>
            <person name="Almeida C.A."/>
            <person name="Ferrarezi J.A."/>
            <person name="Labate C.A."/>
        </authorList>
    </citation>
    <scope>NUCLEOTIDE SEQUENCE</scope>
    <source>
        <strain evidence="1">MF-1</strain>
    </source>
</reference>
<comment type="caution">
    <text evidence="1">The sequence shown here is derived from an EMBL/GenBank/DDBJ whole genome shotgun (WGS) entry which is preliminary data.</text>
</comment>
<name>A0A9Q3PC20_9BASI</name>
<gene>
    <name evidence="1" type="ORF">O181_095754</name>
</gene>
<organism evidence="1 2">
    <name type="scientific">Austropuccinia psidii MF-1</name>
    <dbReference type="NCBI Taxonomy" id="1389203"/>
    <lineage>
        <taxon>Eukaryota</taxon>
        <taxon>Fungi</taxon>
        <taxon>Dikarya</taxon>
        <taxon>Basidiomycota</taxon>
        <taxon>Pucciniomycotina</taxon>
        <taxon>Pucciniomycetes</taxon>
        <taxon>Pucciniales</taxon>
        <taxon>Sphaerophragmiaceae</taxon>
        <taxon>Austropuccinia</taxon>
    </lineage>
</organism>
<dbReference type="EMBL" id="AVOT02063282">
    <property type="protein sequence ID" value="MBW0556039.1"/>
    <property type="molecule type" value="Genomic_DNA"/>
</dbReference>
<protein>
    <submittedName>
        <fullName evidence="1">Uncharacterized protein</fullName>
    </submittedName>
</protein>